<dbReference type="InterPro" id="IPR036770">
    <property type="entry name" value="Ankyrin_rpt-contain_sf"/>
</dbReference>
<keyword evidence="2" id="KW-0040">ANK repeat</keyword>
<keyword evidence="1" id="KW-0677">Repeat</keyword>
<gene>
    <name evidence="3" type="ORF">HTAM1171_LOCUS12438</name>
</gene>
<proteinExistence type="predicted"/>
<reference evidence="3" key="1">
    <citation type="submission" date="2021-01" db="EMBL/GenBank/DDBJ databases">
        <authorList>
            <person name="Corre E."/>
            <person name="Pelletier E."/>
            <person name="Niang G."/>
            <person name="Scheremetjew M."/>
            <person name="Finn R."/>
            <person name="Kale V."/>
            <person name="Holt S."/>
            <person name="Cochrane G."/>
            <person name="Meng A."/>
            <person name="Brown T."/>
            <person name="Cohen L."/>
        </authorList>
    </citation>
    <scope>NUCLEOTIDE SEQUENCE</scope>
    <source>
        <strain evidence="3">CCMP826</strain>
    </source>
</reference>
<dbReference type="AlphaFoldDB" id="A0A7S2IIZ4"/>
<dbReference type="PANTHER" id="PTHR24153">
    <property type="entry name" value="ESPIN"/>
    <property type="match status" value="1"/>
</dbReference>
<dbReference type="SUPFAM" id="SSF48403">
    <property type="entry name" value="Ankyrin repeat"/>
    <property type="match status" value="1"/>
</dbReference>
<evidence type="ECO:0008006" key="4">
    <source>
        <dbReference type="Google" id="ProtNLM"/>
    </source>
</evidence>
<evidence type="ECO:0000313" key="3">
    <source>
        <dbReference type="EMBL" id="CAD9519889.1"/>
    </source>
</evidence>
<accession>A0A7S2IIZ4</accession>
<evidence type="ECO:0000256" key="1">
    <source>
        <dbReference type="ARBA" id="ARBA00022737"/>
    </source>
</evidence>
<dbReference type="EMBL" id="HBGV01019956">
    <property type="protein sequence ID" value="CAD9519889.1"/>
    <property type="molecule type" value="Transcribed_RNA"/>
</dbReference>
<evidence type="ECO:0000256" key="2">
    <source>
        <dbReference type="ARBA" id="ARBA00023043"/>
    </source>
</evidence>
<dbReference type="Gene3D" id="1.25.40.20">
    <property type="entry name" value="Ankyrin repeat-containing domain"/>
    <property type="match status" value="1"/>
</dbReference>
<sequence length="234" mass="25836">MTGTKELTKLIQQENWQLAEMQLKHHPEQAKSWSVRPGFFEGIKESEVLPIHEACALHPPVSFIDAMGYAYPKCFRLKESAYRRMPIHIACRAGCDVKVISTILKYHINGAATDDSLGRLPIHYALSNGAAEDVIFALIKACPGSARAYDRRGWLPIHVACSVGAGTEIIKSLLEEHPASAVLETNKGSTPAKLIESATASNRDEVLSMLKAAEVKWKEEHVQARRPTSARILV</sequence>
<dbReference type="Pfam" id="PF13637">
    <property type="entry name" value="Ank_4"/>
    <property type="match status" value="1"/>
</dbReference>
<dbReference type="PANTHER" id="PTHR24153:SF8">
    <property type="entry name" value="FORKED, ISOFORM F"/>
    <property type="match status" value="1"/>
</dbReference>
<protein>
    <recommendedName>
        <fullName evidence="4">Ankyrin</fullName>
    </recommendedName>
</protein>
<dbReference type="InterPro" id="IPR052420">
    <property type="entry name" value="Espin/Espin-like"/>
</dbReference>
<dbReference type="GO" id="GO:0051015">
    <property type="term" value="F:actin filament binding"/>
    <property type="evidence" value="ECO:0007669"/>
    <property type="project" value="TreeGrafter"/>
</dbReference>
<dbReference type="GO" id="GO:0051017">
    <property type="term" value="P:actin filament bundle assembly"/>
    <property type="evidence" value="ECO:0007669"/>
    <property type="project" value="TreeGrafter"/>
</dbReference>
<dbReference type="GO" id="GO:0005737">
    <property type="term" value="C:cytoplasm"/>
    <property type="evidence" value="ECO:0007669"/>
    <property type="project" value="TreeGrafter"/>
</dbReference>
<name>A0A7S2IIZ4_9STRA</name>
<organism evidence="3">
    <name type="scientific">Helicotheca tamesis</name>
    <dbReference type="NCBI Taxonomy" id="374047"/>
    <lineage>
        <taxon>Eukaryota</taxon>
        <taxon>Sar</taxon>
        <taxon>Stramenopiles</taxon>
        <taxon>Ochrophyta</taxon>
        <taxon>Bacillariophyta</taxon>
        <taxon>Mediophyceae</taxon>
        <taxon>Lithodesmiophycidae</taxon>
        <taxon>Lithodesmiales</taxon>
        <taxon>Lithodesmiaceae</taxon>
        <taxon>Helicotheca</taxon>
    </lineage>
</organism>
<dbReference type="InterPro" id="IPR002110">
    <property type="entry name" value="Ankyrin_rpt"/>
</dbReference>